<feature type="compositionally biased region" description="Basic and acidic residues" evidence="1">
    <location>
        <begin position="169"/>
        <end position="182"/>
    </location>
</feature>
<feature type="compositionally biased region" description="Basic and acidic residues" evidence="1">
    <location>
        <begin position="46"/>
        <end position="63"/>
    </location>
</feature>
<evidence type="ECO:0008006" key="4">
    <source>
        <dbReference type="Google" id="ProtNLM"/>
    </source>
</evidence>
<feature type="compositionally biased region" description="Basic and acidic residues" evidence="1">
    <location>
        <begin position="7"/>
        <end position="29"/>
    </location>
</feature>
<feature type="region of interest" description="Disordered" evidence="1">
    <location>
        <begin position="346"/>
        <end position="484"/>
    </location>
</feature>
<feature type="compositionally biased region" description="Polar residues" evidence="1">
    <location>
        <begin position="462"/>
        <end position="471"/>
    </location>
</feature>
<organism evidence="2 3">
    <name type="scientific">Alternaria panax</name>
    <dbReference type="NCBI Taxonomy" id="48097"/>
    <lineage>
        <taxon>Eukaryota</taxon>
        <taxon>Fungi</taxon>
        <taxon>Dikarya</taxon>
        <taxon>Ascomycota</taxon>
        <taxon>Pezizomycotina</taxon>
        <taxon>Dothideomycetes</taxon>
        <taxon>Pleosporomycetidae</taxon>
        <taxon>Pleosporales</taxon>
        <taxon>Pleosporineae</taxon>
        <taxon>Pleosporaceae</taxon>
        <taxon>Alternaria</taxon>
        <taxon>Alternaria sect. Panax</taxon>
    </lineage>
</organism>
<feature type="compositionally biased region" description="Basic and acidic residues" evidence="1">
    <location>
        <begin position="356"/>
        <end position="365"/>
    </location>
</feature>
<reference evidence="2" key="1">
    <citation type="submission" date="2021-07" db="EMBL/GenBank/DDBJ databases">
        <title>Genome Resource of American Ginseng Black Spot Pathogen Alternaria panax.</title>
        <authorList>
            <person name="Qiu C."/>
            <person name="Wang W."/>
            <person name="Liu Z."/>
        </authorList>
    </citation>
    <scope>NUCLEOTIDE SEQUENCE</scope>
    <source>
        <strain evidence="2">BNCC115425</strain>
    </source>
</reference>
<feature type="compositionally biased region" description="Pro residues" evidence="1">
    <location>
        <begin position="240"/>
        <end position="257"/>
    </location>
</feature>
<feature type="compositionally biased region" description="Polar residues" evidence="1">
    <location>
        <begin position="395"/>
        <end position="412"/>
    </location>
</feature>
<feature type="compositionally biased region" description="Basic and acidic residues" evidence="1">
    <location>
        <begin position="85"/>
        <end position="112"/>
    </location>
</feature>
<evidence type="ECO:0000313" key="3">
    <source>
        <dbReference type="Proteomes" id="UP001199106"/>
    </source>
</evidence>
<feature type="compositionally biased region" description="Basic and acidic residues" evidence="1">
    <location>
        <begin position="218"/>
        <end position="238"/>
    </location>
</feature>
<feature type="compositionally biased region" description="Pro residues" evidence="1">
    <location>
        <begin position="303"/>
        <end position="331"/>
    </location>
</feature>
<keyword evidence="3" id="KW-1185">Reference proteome</keyword>
<accession>A0AAD4I4A9</accession>
<comment type="caution">
    <text evidence="2">The sequence shown here is derived from an EMBL/GenBank/DDBJ whole genome shotgun (WGS) entry which is preliminary data.</text>
</comment>
<proteinExistence type="predicted"/>
<dbReference type="EMBL" id="JAANER010000011">
    <property type="protein sequence ID" value="KAG9185248.1"/>
    <property type="molecule type" value="Genomic_DNA"/>
</dbReference>
<name>A0AAD4I4A9_9PLEO</name>
<protein>
    <recommendedName>
        <fullName evidence="4">WH2 domain-containing protein</fullName>
    </recommendedName>
</protein>
<feature type="region of interest" description="Disordered" evidence="1">
    <location>
        <begin position="1"/>
        <end position="334"/>
    </location>
</feature>
<dbReference type="Proteomes" id="UP001199106">
    <property type="component" value="Unassembled WGS sequence"/>
</dbReference>
<evidence type="ECO:0000256" key="1">
    <source>
        <dbReference type="SAM" id="MobiDB-lite"/>
    </source>
</evidence>
<gene>
    <name evidence="2" type="ORF">G6011_07792</name>
</gene>
<feature type="compositionally biased region" description="Basic and acidic residues" evidence="1">
    <location>
        <begin position="475"/>
        <end position="484"/>
    </location>
</feature>
<dbReference type="AlphaFoldDB" id="A0AAD4I4A9"/>
<sequence>MNTYRHIKAEHEAGHRSKSKLEKALDEMRKRKTGTQVIIEKQTSSRKREREKIRKSEPERVRWAEQYLGKTRGDEWKPSAAETEAWERHRREEEERRRRKEDNGRRKKDADQRNIQNSPVPEIRLQPPVSTRTRRRQMAPVARDLSHLPPLNNPPPAVSEPLGWQHALPIREEEAHKHEIPPPREPSIQGLDDRPETGAAASYYDHAPRSPMPGGYKENAEAEHGRHDQPEAYDEVSRPDIPPSPGIPPYPETPPSPVRSEGSSGSPSPIMSHAPQAVPTPPQFTSEFLQSIPMPTPQQSVPAIPPPATLPPPPGPAPPLHRLPPPPPLPAARPANDTVIAALLGDIKGGKSNLRKVAESERRDSSNNPRAGRVVYEEMAHSHDVEEHERAQAREASNQSPFRGNSAWSTPMSMDEEDDVQPASNKAFQEDLAKALQARGSDSGTDIPATGSRRGSDDSPLTADSRTSMIANASRKTEEKAPLQ</sequence>
<feature type="compositionally biased region" description="Basic and acidic residues" evidence="1">
    <location>
        <begin position="375"/>
        <end position="393"/>
    </location>
</feature>
<evidence type="ECO:0000313" key="2">
    <source>
        <dbReference type="EMBL" id="KAG9185248.1"/>
    </source>
</evidence>